<organism evidence="1">
    <name type="scientific">uncultured organism MedDCM-OCT-S11-C1587</name>
    <dbReference type="NCBI Taxonomy" id="743655"/>
    <lineage>
        <taxon>unclassified sequences</taxon>
        <taxon>environmental samples</taxon>
    </lineage>
</organism>
<evidence type="ECO:0000313" key="1">
    <source>
        <dbReference type="EMBL" id="ADD96493.1"/>
    </source>
</evidence>
<name>D6PL92_9ZZZZ</name>
<proteinExistence type="predicted"/>
<sequence>MWSYTSTDAKTAIDASGYFNDVSGLLKVGDIIYVHASTGGTRTYSLHPVVSNASGVVDVGDGTAISATDSD</sequence>
<protein>
    <submittedName>
        <fullName evidence="1">Uncharacterized protein</fullName>
    </submittedName>
</protein>
<reference evidence="1" key="1">
    <citation type="journal article" date="2010" name="ISME J.">
        <title>Metagenome of the Mediterranean deep chlorophyll maximum studied by direct and fosmid library 454 pyrosequencing.</title>
        <authorList>
            <person name="Ghai R."/>
            <person name="Martin-Cuadrado A.B."/>
            <person name="Molto A.G."/>
            <person name="Heredia I.G."/>
            <person name="Cabrera R."/>
            <person name="Martin J."/>
            <person name="Verdu M."/>
            <person name="Deschamps P."/>
            <person name="Moreira D."/>
            <person name="Lopez-Garcia P."/>
            <person name="Mira A."/>
            <person name="Rodriguez-Valera F."/>
        </authorList>
    </citation>
    <scope>NUCLEOTIDE SEQUENCE</scope>
</reference>
<dbReference type="EMBL" id="GU943142">
    <property type="protein sequence ID" value="ADD96493.1"/>
    <property type="molecule type" value="Genomic_DNA"/>
</dbReference>
<dbReference type="AlphaFoldDB" id="D6PL92"/>
<accession>D6PL92</accession>